<organism evidence="7 8">
    <name type="scientific">Bartonella apis</name>
    <dbReference type="NCBI Taxonomy" id="1686310"/>
    <lineage>
        <taxon>Bacteria</taxon>
        <taxon>Pseudomonadati</taxon>
        <taxon>Pseudomonadota</taxon>
        <taxon>Alphaproteobacteria</taxon>
        <taxon>Hyphomicrobiales</taxon>
        <taxon>Bartonellaceae</taxon>
        <taxon>Bartonella</taxon>
    </lineage>
</organism>
<gene>
    <name evidence="7" type="ORF">PEB0149_017640</name>
</gene>
<evidence type="ECO:0000256" key="3">
    <source>
        <dbReference type="ARBA" id="ARBA00022827"/>
    </source>
</evidence>
<dbReference type="Gene3D" id="3.30.410.10">
    <property type="entry name" value="Cholesterol Oxidase, domain 2"/>
    <property type="match status" value="1"/>
</dbReference>
<dbReference type="RefSeq" id="WP_075869443.1">
    <property type="nucleotide sequence ID" value="NZ_CALYQA010000002.1"/>
</dbReference>
<dbReference type="Pfam" id="PF05199">
    <property type="entry name" value="GMC_oxred_C"/>
    <property type="match status" value="1"/>
</dbReference>
<dbReference type="SUPFAM" id="SSF51905">
    <property type="entry name" value="FAD/NAD(P)-binding domain"/>
    <property type="match status" value="1"/>
</dbReference>
<comment type="caution">
    <text evidence="7">The sequence shown here is derived from an EMBL/GenBank/DDBJ whole genome shotgun (WGS) entry which is preliminary data.</text>
</comment>
<dbReference type="InterPro" id="IPR036188">
    <property type="entry name" value="FAD/NAD-bd_sf"/>
</dbReference>
<dbReference type="OrthoDB" id="9798604at2"/>
<dbReference type="EC" id="1.1.99.3" evidence="7"/>
<evidence type="ECO:0000256" key="1">
    <source>
        <dbReference type="ARBA" id="ARBA00010790"/>
    </source>
</evidence>
<evidence type="ECO:0000256" key="4">
    <source>
        <dbReference type="ARBA" id="ARBA00023002"/>
    </source>
</evidence>
<name>A0A1R0FBD1_9HYPH</name>
<dbReference type="GO" id="GO:0050660">
    <property type="term" value="F:flavin adenine dinucleotide binding"/>
    <property type="evidence" value="ECO:0007669"/>
    <property type="project" value="InterPro"/>
</dbReference>
<comment type="similarity">
    <text evidence="1">Belongs to the GMC oxidoreductase family.</text>
</comment>
<dbReference type="AlphaFoldDB" id="A0A1R0FBD1"/>
<protein>
    <submittedName>
        <fullName evidence="7">Gluconate 2-dehydrogenase alpha chain</fullName>
        <ecNumber evidence="7">1.1.99.3</ecNumber>
    </submittedName>
</protein>
<accession>A0A1R0FBD1</accession>
<reference evidence="7 8" key="1">
    <citation type="submission" date="2016-12" db="EMBL/GenBank/DDBJ databases">
        <title>Comparative genomics of Bartonella apis.</title>
        <authorList>
            <person name="Engel P."/>
        </authorList>
    </citation>
    <scope>NUCLEOTIDE SEQUENCE [LARGE SCALE GENOMIC DNA]</scope>
    <source>
        <strain evidence="7 8">PEB0149</strain>
    </source>
</reference>
<dbReference type="GO" id="GO:0033717">
    <property type="term" value="F:gluconate 2-dehydrogenase (acceptor) activity"/>
    <property type="evidence" value="ECO:0007669"/>
    <property type="project" value="UniProtKB-EC"/>
</dbReference>
<keyword evidence="8" id="KW-1185">Reference proteome</keyword>
<evidence type="ECO:0000313" key="7">
    <source>
        <dbReference type="EMBL" id="OLY44296.1"/>
    </source>
</evidence>
<sequence length="589" mass="65580">MTQTMKKKDVVIIGLGWTGAISGIELAKEGLEILALERGEDRDTVPSFAYPKPADELKYGVRLGTAVRPRDHTVTIRRGLDQVALPYRQLGSFLPGIGVGGAGIHWNGMTWRAQPEELRARSYIEETFGNIIPEDMTIQDWGVTYDELEKHFDMFEKVAGVSGTAGNLNGKIQEGGDPFEGPRKNPYPMPALPYTYNGRLFAAAAKKIGLHPFPCPSAIASEAYTNPYGMQMGPCNYCGFCERYGCLNYSKASPQVSVLAALKRYKNFEYRVKSEVLRIEKSKDGKTVTGVTYVNEKNEEIFQPADLVILGGFMINNVHLLLLSGLGQPYDPITGEGVIGRNYAYQTAIGGGTLFFKDKVFNPFVGTGCNGSYLDDYSFNQIDMAKEGFIGGSRISSGQTNGQPIRNMPLPGGTPAWGAEWKKAVGDWYGHAMSISQHGSVMSYRDAYLDLDPTYKDKFGRPLMRMTFNWHNNEIKMSQYITDKINKIADAIGPDKYRQNPAMKEGQQYDTRIYQTTHTVGGAIMGTDRKRSALNRYLQHWDYHNLFVPGANAFPQNIQHNPTGTLGALTYWMLENIKSDYLKNPRSLA</sequence>
<proteinExistence type="inferred from homology"/>
<dbReference type="InterPro" id="IPR000172">
    <property type="entry name" value="GMC_OxRdtase_N"/>
</dbReference>
<evidence type="ECO:0000259" key="6">
    <source>
        <dbReference type="Pfam" id="PF05199"/>
    </source>
</evidence>
<dbReference type="PANTHER" id="PTHR46056">
    <property type="entry name" value="LONG-CHAIN-ALCOHOL OXIDASE"/>
    <property type="match status" value="1"/>
</dbReference>
<dbReference type="Proteomes" id="UP000187344">
    <property type="component" value="Unassembled WGS sequence"/>
</dbReference>
<dbReference type="SUPFAM" id="SSF54373">
    <property type="entry name" value="FAD-linked reductases, C-terminal domain"/>
    <property type="match status" value="1"/>
</dbReference>
<keyword evidence="3" id="KW-0274">FAD</keyword>
<dbReference type="Pfam" id="PF00732">
    <property type="entry name" value="GMC_oxred_N"/>
    <property type="match status" value="1"/>
</dbReference>
<evidence type="ECO:0000256" key="2">
    <source>
        <dbReference type="ARBA" id="ARBA00022630"/>
    </source>
</evidence>
<evidence type="ECO:0000313" key="8">
    <source>
        <dbReference type="Proteomes" id="UP000187344"/>
    </source>
</evidence>
<dbReference type="EMBL" id="LXYT01000001">
    <property type="protein sequence ID" value="OLY44296.1"/>
    <property type="molecule type" value="Genomic_DNA"/>
</dbReference>
<dbReference type="Gene3D" id="3.50.50.60">
    <property type="entry name" value="FAD/NAD(P)-binding domain"/>
    <property type="match status" value="2"/>
</dbReference>
<evidence type="ECO:0000259" key="5">
    <source>
        <dbReference type="Pfam" id="PF00732"/>
    </source>
</evidence>
<feature type="domain" description="Glucose-methanol-choline oxidoreductase C-terminal" evidence="6">
    <location>
        <begin position="448"/>
        <end position="569"/>
    </location>
</feature>
<dbReference type="PANTHER" id="PTHR46056:SF12">
    <property type="entry name" value="LONG-CHAIN-ALCOHOL OXIDASE"/>
    <property type="match status" value="1"/>
</dbReference>
<dbReference type="InterPro" id="IPR007867">
    <property type="entry name" value="GMC_OxRtase_C"/>
</dbReference>
<feature type="domain" description="Glucose-methanol-choline oxidoreductase N-terminal" evidence="5">
    <location>
        <begin position="232"/>
        <end position="343"/>
    </location>
</feature>
<keyword evidence="2" id="KW-0285">Flavoprotein</keyword>
<keyword evidence="4 7" id="KW-0560">Oxidoreductase</keyword>